<feature type="compositionally biased region" description="Acidic residues" evidence="1">
    <location>
        <begin position="46"/>
        <end position="56"/>
    </location>
</feature>
<gene>
    <name evidence="2" type="ORF">K491DRAFT_427007</name>
</gene>
<keyword evidence="3" id="KW-1185">Reference proteome</keyword>
<sequence length="94" mass="10265">MGFVTTGKPLQADHPFLLSDVSNASRTATISSAVETGEGKDVESEHGDDDEEDEIVQGEHGIDEWQSDEDDANENGNEFFDAPEYIDDTEDKDG</sequence>
<name>A0A6A6T6W9_9PLEO</name>
<organism evidence="2 3">
    <name type="scientific">Lophiostoma macrostomum CBS 122681</name>
    <dbReference type="NCBI Taxonomy" id="1314788"/>
    <lineage>
        <taxon>Eukaryota</taxon>
        <taxon>Fungi</taxon>
        <taxon>Dikarya</taxon>
        <taxon>Ascomycota</taxon>
        <taxon>Pezizomycotina</taxon>
        <taxon>Dothideomycetes</taxon>
        <taxon>Pleosporomycetidae</taxon>
        <taxon>Pleosporales</taxon>
        <taxon>Lophiostomataceae</taxon>
        <taxon>Lophiostoma</taxon>
    </lineage>
</organism>
<dbReference type="AlphaFoldDB" id="A0A6A6T6W9"/>
<accession>A0A6A6T6W9</accession>
<evidence type="ECO:0000313" key="2">
    <source>
        <dbReference type="EMBL" id="KAF2655412.1"/>
    </source>
</evidence>
<reference evidence="2" key="1">
    <citation type="journal article" date="2020" name="Stud. Mycol.">
        <title>101 Dothideomycetes genomes: a test case for predicting lifestyles and emergence of pathogens.</title>
        <authorList>
            <person name="Haridas S."/>
            <person name="Albert R."/>
            <person name="Binder M."/>
            <person name="Bloem J."/>
            <person name="Labutti K."/>
            <person name="Salamov A."/>
            <person name="Andreopoulos B."/>
            <person name="Baker S."/>
            <person name="Barry K."/>
            <person name="Bills G."/>
            <person name="Bluhm B."/>
            <person name="Cannon C."/>
            <person name="Castanera R."/>
            <person name="Culley D."/>
            <person name="Daum C."/>
            <person name="Ezra D."/>
            <person name="Gonzalez J."/>
            <person name="Henrissat B."/>
            <person name="Kuo A."/>
            <person name="Liang C."/>
            <person name="Lipzen A."/>
            <person name="Lutzoni F."/>
            <person name="Magnuson J."/>
            <person name="Mondo S."/>
            <person name="Nolan M."/>
            <person name="Ohm R."/>
            <person name="Pangilinan J."/>
            <person name="Park H.-J."/>
            <person name="Ramirez L."/>
            <person name="Alfaro M."/>
            <person name="Sun H."/>
            <person name="Tritt A."/>
            <person name="Yoshinaga Y."/>
            <person name="Zwiers L.-H."/>
            <person name="Turgeon B."/>
            <person name="Goodwin S."/>
            <person name="Spatafora J."/>
            <person name="Crous P."/>
            <person name="Grigoriev I."/>
        </authorList>
    </citation>
    <scope>NUCLEOTIDE SEQUENCE</scope>
    <source>
        <strain evidence="2">CBS 122681</strain>
    </source>
</reference>
<dbReference type="EMBL" id="MU004349">
    <property type="protein sequence ID" value="KAF2655412.1"/>
    <property type="molecule type" value="Genomic_DNA"/>
</dbReference>
<evidence type="ECO:0000313" key="3">
    <source>
        <dbReference type="Proteomes" id="UP000799324"/>
    </source>
</evidence>
<dbReference type="Proteomes" id="UP000799324">
    <property type="component" value="Unassembled WGS sequence"/>
</dbReference>
<evidence type="ECO:0000256" key="1">
    <source>
        <dbReference type="SAM" id="MobiDB-lite"/>
    </source>
</evidence>
<proteinExistence type="predicted"/>
<feature type="compositionally biased region" description="Acidic residues" evidence="1">
    <location>
        <begin position="84"/>
        <end position="94"/>
    </location>
</feature>
<feature type="region of interest" description="Disordered" evidence="1">
    <location>
        <begin position="29"/>
        <end position="94"/>
    </location>
</feature>
<protein>
    <submittedName>
        <fullName evidence="2">Uncharacterized protein</fullName>
    </submittedName>
</protein>